<dbReference type="AlphaFoldDB" id="A0A3A9IHN6"/>
<feature type="domain" description="Glycosyltransferase subfamily 4-like N-terminal" evidence="2">
    <location>
        <begin position="14"/>
        <end position="221"/>
    </location>
</feature>
<dbReference type="Pfam" id="PF13439">
    <property type="entry name" value="Glyco_transf_4"/>
    <property type="match status" value="1"/>
</dbReference>
<dbReference type="PANTHER" id="PTHR45947:SF13">
    <property type="entry name" value="TRANSFERASE"/>
    <property type="match status" value="1"/>
</dbReference>
<gene>
    <name evidence="3" type="ORF">D6R50_19040</name>
</gene>
<protein>
    <submittedName>
        <fullName evidence="3">Glycosyltransferase</fullName>
    </submittedName>
</protein>
<accession>A0A3A9IHN6</accession>
<evidence type="ECO:0000313" key="3">
    <source>
        <dbReference type="EMBL" id="RKJ86364.1"/>
    </source>
</evidence>
<dbReference type="SUPFAM" id="SSF53756">
    <property type="entry name" value="UDP-Glycosyltransferase/glycogen phosphorylase"/>
    <property type="match status" value="1"/>
</dbReference>
<dbReference type="PANTHER" id="PTHR45947">
    <property type="entry name" value="SULFOQUINOVOSYL TRANSFERASE SQD2"/>
    <property type="match status" value="1"/>
</dbReference>
<keyword evidence="3" id="KW-0808">Transferase</keyword>
<organism evidence="3 4">
    <name type="scientific">Aeromonas veronii</name>
    <dbReference type="NCBI Taxonomy" id="654"/>
    <lineage>
        <taxon>Bacteria</taxon>
        <taxon>Pseudomonadati</taxon>
        <taxon>Pseudomonadota</taxon>
        <taxon>Gammaproteobacteria</taxon>
        <taxon>Aeromonadales</taxon>
        <taxon>Aeromonadaceae</taxon>
        <taxon>Aeromonas</taxon>
    </lineage>
</organism>
<dbReference type="EMBL" id="RAWX01000004">
    <property type="protein sequence ID" value="RKJ86364.1"/>
    <property type="molecule type" value="Genomic_DNA"/>
</dbReference>
<dbReference type="RefSeq" id="WP_120415958.1">
    <property type="nucleotide sequence ID" value="NZ_JAIEYJ010000012.1"/>
</dbReference>
<reference evidence="3 4" key="1">
    <citation type="submission" date="2018-09" db="EMBL/GenBank/DDBJ databases">
        <title>Genome sequencing of Aeromonas veronii MS-17-88.</title>
        <authorList>
            <person name="Tekedar H.C."/>
            <person name="Arick M.A."/>
            <person name="Hsu C.-Y."/>
            <person name="Thrash A."/>
            <person name="Karsi A."/>
            <person name="Lawrence M.L."/>
            <person name="Abdelhamed H."/>
        </authorList>
    </citation>
    <scope>NUCLEOTIDE SEQUENCE [LARGE SCALE GENOMIC DNA]</scope>
    <source>
        <strain evidence="3 4">MS 17-88</strain>
    </source>
</reference>
<sequence>MKVLFANKFFFMKGGAETVLFQEREMVRQAGHQVIDFAMQHPDNLPSPQSGYFPDNVDYHQRHGLFDRLKIAVRFIHNQEACDRLAELIRAERPDIVHFHNIYHQLTPAIIRVAKSLGCKTVLTAHDYKVACPNYSMLVDGEPFDLTRIEGSWLKLFRHQWQEGSWGKSLLLSAEAAWQQWRRNYEQVDALVAPSAFMAGMLRTRLPASRIEVILNGIDVESSRESGEDRGYFLFLGRLMAEKGVETLARAHQRMTRPAGLKIVGGGPLQAHLGQHYPNAELLGFKQGEALLDLLRHAKAVVVPSEWYENCSMSVLEAMAYGKPVIGARIGGIPEQIRDGLDGLLFEAGNADELARCMDRLVAEPEQTVAMGRSARQRLIDNYSLDSHQQDLLALYQSLLEEKQR</sequence>
<dbReference type="Gene3D" id="3.40.50.2000">
    <property type="entry name" value="Glycogen Phosphorylase B"/>
    <property type="match status" value="2"/>
</dbReference>
<dbReference type="InterPro" id="IPR028098">
    <property type="entry name" value="Glyco_trans_4-like_N"/>
</dbReference>
<evidence type="ECO:0000313" key="4">
    <source>
        <dbReference type="Proteomes" id="UP000281725"/>
    </source>
</evidence>
<dbReference type="Pfam" id="PF00534">
    <property type="entry name" value="Glycos_transf_1"/>
    <property type="match status" value="1"/>
</dbReference>
<name>A0A3A9IHN6_AERVE</name>
<dbReference type="InterPro" id="IPR001296">
    <property type="entry name" value="Glyco_trans_1"/>
</dbReference>
<dbReference type="GO" id="GO:0016757">
    <property type="term" value="F:glycosyltransferase activity"/>
    <property type="evidence" value="ECO:0007669"/>
    <property type="project" value="InterPro"/>
</dbReference>
<comment type="caution">
    <text evidence="3">The sequence shown here is derived from an EMBL/GenBank/DDBJ whole genome shotgun (WGS) entry which is preliminary data.</text>
</comment>
<evidence type="ECO:0000259" key="2">
    <source>
        <dbReference type="Pfam" id="PF13439"/>
    </source>
</evidence>
<feature type="domain" description="Glycosyl transferase family 1" evidence="1">
    <location>
        <begin position="226"/>
        <end position="378"/>
    </location>
</feature>
<evidence type="ECO:0000259" key="1">
    <source>
        <dbReference type="Pfam" id="PF00534"/>
    </source>
</evidence>
<dbReference type="InterPro" id="IPR050194">
    <property type="entry name" value="Glycosyltransferase_grp1"/>
</dbReference>
<dbReference type="Proteomes" id="UP000281725">
    <property type="component" value="Unassembled WGS sequence"/>
</dbReference>
<dbReference type="CDD" id="cd03801">
    <property type="entry name" value="GT4_PimA-like"/>
    <property type="match status" value="1"/>
</dbReference>
<proteinExistence type="predicted"/>